<dbReference type="Proteomes" id="UP000092555">
    <property type="component" value="Unassembled WGS sequence"/>
</dbReference>
<organism evidence="7 8">
    <name type="scientific">Metschnikowia bicuspidata var. bicuspidata NRRL YB-4993</name>
    <dbReference type="NCBI Taxonomy" id="869754"/>
    <lineage>
        <taxon>Eukaryota</taxon>
        <taxon>Fungi</taxon>
        <taxon>Dikarya</taxon>
        <taxon>Ascomycota</taxon>
        <taxon>Saccharomycotina</taxon>
        <taxon>Pichiomycetes</taxon>
        <taxon>Metschnikowiaceae</taxon>
        <taxon>Metschnikowia</taxon>
    </lineage>
</organism>
<feature type="transmembrane region" description="Helical" evidence="5">
    <location>
        <begin position="168"/>
        <end position="186"/>
    </location>
</feature>
<evidence type="ECO:0000313" key="8">
    <source>
        <dbReference type="Proteomes" id="UP000092555"/>
    </source>
</evidence>
<evidence type="ECO:0000256" key="3">
    <source>
        <dbReference type="ARBA" id="ARBA00022989"/>
    </source>
</evidence>
<gene>
    <name evidence="7" type="ORF">METBIDRAFT_37252</name>
</gene>
<comment type="caution">
    <text evidence="7">The sequence shown here is derived from an EMBL/GenBank/DDBJ whole genome shotgun (WGS) entry which is preliminary data.</text>
</comment>
<name>A0A1A0HJ96_9ASCO</name>
<evidence type="ECO:0000256" key="1">
    <source>
        <dbReference type="ARBA" id="ARBA00004141"/>
    </source>
</evidence>
<evidence type="ECO:0000313" key="7">
    <source>
        <dbReference type="EMBL" id="OBA24229.1"/>
    </source>
</evidence>
<dbReference type="STRING" id="869754.A0A1A0HJ96"/>
<keyword evidence="2 5" id="KW-0812">Transmembrane</keyword>
<reference evidence="7 8" key="1">
    <citation type="submission" date="2016-05" db="EMBL/GenBank/DDBJ databases">
        <title>Comparative genomics of biotechnologically important yeasts.</title>
        <authorList>
            <consortium name="DOE Joint Genome Institute"/>
            <person name="Riley R."/>
            <person name="Haridas S."/>
            <person name="Wolfe K.H."/>
            <person name="Lopes M.R."/>
            <person name="Hittinger C.T."/>
            <person name="Goker M."/>
            <person name="Salamov A."/>
            <person name="Wisecaver J."/>
            <person name="Long T.M."/>
            <person name="Aerts A.L."/>
            <person name="Barry K."/>
            <person name="Choi C."/>
            <person name="Clum A."/>
            <person name="Coughlan A.Y."/>
            <person name="Deshpande S."/>
            <person name="Douglass A.P."/>
            <person name="Hanson S.J."/>
            <person name="Klenk H.-P."/>
            <person name="LaButti K."/>
            <person name="Lapidus A."/>
            <person name="Lindquist E."/>
            <person name="Lipzen A."/>
            <person name="Meier-kolthoff J.P."/>
            <person name="Ohm R.A."/>
            <person name="Otillar R.P."/>
            <person name="Pangilinan J."/>
            <person name="Peng Y."/>
            <person name="Rokas A."/>
            <person name="Rosa C.A."/>
            <person name="Scheuner C."/>
            <person name="Sibirny A.A."/>
            <person name="Slot J.C."/>
            <person name="Stielow J.B."/>
            <person name="Sun H."/>
            <person name="Kurtzman C.P."/>
            <person name="Blackwell M."/>
            <person name="Grigoriev I.V."/>
            <person name="Jeffries T.W."/>
        </authorList>
    </citation>
    <scope>NUCLEOTIDE SEQUENCE [LARGE SCALE GENOMIC DNA]</scope>
    <source>
        <strain evidence="7 8">NRRL YB-4993</strain>
    </source>
</reference>
<dbReference type="OrthoDB" id="7933078at2759"/>
<dbReference type="CDD" id="cd10429">
    <property type="entry name" value="GAAP_like"/>
    <property type="match status" value="1"/>
</dbReference>
<feature type="transmembrane region" description="Helical" evidence="5">
    <location>
        <begin position="230"/>
        <end position="248"/>
    </location>
</feature>
<evidence type="ECO:0000256" key="4">
    <source>
        <dbReference type="ARBA" id="ARBA00023136"/>
    </source>
</evidence>
<evidence type="ECO:0000256" key="5">
    <source>
        <dbReference type="RuleBase" id="RU004379"/>
    </source>
</evidence>
<feature type="transmembrane region" description="Helical" evidence="5">
    <location>
        <begin position="51"/>
        <end position="71"/>
    </location>
</feature>
<evidence type="ECO:0000256" key="2">
    <source>
        <dbReference type="ARBA" id="ARBA00022692"/>
    </source>
</evidence>
<dbReference type="AlphaFoldDB" id="A0A1A0HJ96"/>
<dbReference type="InterPro" id="IPR006214">
    <property type="entry name" value="Bax_inhibitor_1-related"/>
</dbReference>
<protein>
    <submittedName>
        <fullName evidence="7">UPF0005-domain-containing protein</fullName>
    </submittedName>
</protein>
<proteinExistence type="inferred from homology"/>
<dbReference type="PANTHER" id="PTHR23291">
    <property type="entry name" value="BAX INHIBITOR-RELATED"/>
    <property type="match status" value="1"/>
</dbReference>
<dbReference type="GeneID" id="30029823"/>
<feature type="transmembrane region" description="Helical" evidence="5">
    <location>
        <begin position="137"/>
        <end position="156"/>
    </location>
</feature>
<dbReference type="PANTHER" id="PTHR23291:SF50">
    <property type="entry name" value="PROTEIN LIFEGUARD 4"/>
    <property type="match status" value="1"/>
</dbReference>
<comment type="similarity">
    <text evidence="5">Belongs to the BI1 family.</text>
</comment>
<evidence type="ECO:0000256" key="6">
    <source>
        <dbReference type="SAM" id="MobiDB-lite"/>
    </source>
</evidence>
<feature type="transmembrane region" description="Helical" evidence="5">
    <location>
        <begin position="109"/>
        <end position="131"/>
    </location>
</feature>
<dbReference type="EMBL" id="LXTC01000001">
    <property type="protein sequence ID" value="OBA24229.1"/>
    <property type="molecule type" value="Genomic_DNA"/>
</dbReference>
<feature type="region of interest" description="Disordered" evidence="6">
    <location>
        <begin position="1"/>
        <end position="20"/>
    </location>
</feature>
<keyword evidence="3 5" id="KW-1133">Transmembrane helix</keyword>
<dbReference type="GO" id="GO:0016020">
    <property type="term" value="C:membrane"/>
    <property type="evidence" value="ECO:0007669"/>
    <property type="project" value="UniProtKB-SubCell"/>
</dbReference>
<keyword evidence="8" id="KW-1185">Reference proteome</keyword>
<keyword evidence="4 5" id="KW-0472">Membrane</keyword>
<sequence length="253" mass="28148">MSYQPVPSQPPAYGEDPAARTQGDNVPDDFKYSVNVASCELPVRQMFIRKVYALLSVQIFATMLVGYAIRLHEPLQTWCMNNMWLYIVSIVGTLGFAIGANIKARLYPINLVLLAGFTLCELYGVGLACSFVDTDAVVQALMITFVVFMGLTVFAFQSRYDFRSWQGALGISVWALIAIGFVNMFFPGNSKGFEMLYSGAGALIFSAYILVDTQHLMKTYSLDDEVSAAIALYLDILNLFLFVLRLLLSRNDD</sequence>
<accession>A0A1A0HJ96</accession>
<dbReference type="RefSeq" id="XP_018714710.1">
    <property type="nucleotide sequence ID" value="XM_018856847.1"/>
</dbReference>
<feature type="transmembrane region" description="Helical" evidence="5">
    <location>
        <begin position="83"/>
        <end position="102"/>
    </location>
</feature>
<dbReference type="Pfam" id="PF01027">
    <property type="entry name" value="Bax1-I"/>
    <property type="match status" value="1"/>
</dbReference>
<comment type="subcellular location">
    <subcellularLocation>
        <location evidence="1">Membrane</location>
        <topology evidence="1">Multi-pass membrane protein</topology>
    </subcellularLocation>
</comment>